<feature type="transmembrane region" description="Helical" evidence="1">
    <location>
        <begin position="162"/>
        <end position="187"/>
    </location>
</feature>
<evidence type="ECO:0000313" key="3">
    <source>
        <dbReference type="Proteomes" id="UP000326950"/>
    </source>
</evidence>
<reference evidence="2 3" key="1">
    <citation type="submission" date="2019-04" db="EMBL/GenBank/DDBJ databases">
        <title>Friends and foes A comparative genomics study of 23 Aspergillus species from section Flavi.</title>
        <authorList>
            <consortium name="DOE Joint Genome Institute"/>
            <person name="Kjaerbolling I."/>
            <person name="Vesth T."/>
            <person name="Frisvad J.C."/>
            <person name="Nybo J.L."/>
            <person name="Theobald S."/>
            <person name="Kildgaard S."/>
            <person name="Isbrandt T."/>
            <person name="Kuo A."/>
            <person name="Sato A."/>
            <person name="Lyhne E.K."/>
            <person name="Kogle M.E."/>
            <person name="Wiebenga A."/>
            <person name="Kun R.S."/>
            <person name="Lubbers R.J."/>
            <person name="Makela M.R."/>
            <person name="Barry K."/>
            <person name="Chovatia M."/>
            <person name="Clum A."/>
            <person name="Daum C."/>
            <person name="Haridas S."/>
            <person name="He G."/>
            <person name="LaButti K."/>
            <person name="Lipzen A."/>
            <person name="Mondo S."/>
            <person name="Riley R."/>
            <person name="Salamov A."/>
            <person name="Simmons B.A."/>
            <person name="Magnuson J.K."/>
            <person name="Henrissat B."/>
            <person name="Mortensen U.H."/>
            <person name="Larsen T.O."/>
            <person name="Devries R.P."/>
            <person name="Grigoriev I.V."/>
            <person name="Machida M."/>
            <person name="Baker S.E."/>
            <person name="Andersen M.R."/>
        </authorList>
    </citation>
    <scope>NUCLEOTIDE SEQUENCE [LARGE SCALE GENOMIC DNA]</scope>
    <source>
        <strain evidence="2 3">CBS 117626</strain>
    </source>
</reference>
<accession>A0A5N6UP29</accession>
<keyword evidence="3" id="KW-1185">Reference proteome</keyword>
<keyword evidence="1" id="KW-1133">Transmembrane helix</keyword>
<dbReference type="Proteomes" id="UP000326950">
    <property type="component" value="Unassembled WGS sequence"/>
</dbReference>
<feature type="transmembrane region" description="Helical" evidence="1">
    <location>
        <begin position="619"/>
        <end position="644"/>
    </location>
</feature>
<gene>
    <name evidence="2" type="ORF">BDV40DRAFT_313924</name>
</gene>
<proteinExistence type="predicted"/>
<sequence>MAPYTHTDAIEYAPLATRGAITESQHAQLEPRRRSFWERIGLISVLILFVGSLVLVLPVLPLAWIWQESMTATSGKEPSALWIKVLKANWTTKIVTICTAVIRTAMAAQASLVTAMLAGVVLERVGTPVIDGPFWSMIRAISVAPINLLLSPNLRTKGYLSFFVYMLISIEALVTIASQFLSTLLIFDFKNSTFTDTNNSTSIRILDEYPLRISSTWWSMAPASSWTYAELSDSFVEGINFHDTGHTYQAFLPLEEELQRARLRHFRGPAPVMDQRVVCAKPSLINLTLDLVNPYFARLSGQIAFDNRSYPMLQYTEGQPHLPFRCALPAITTLLNSTHGETSFCWPNGGAGWQVLLRDPLVKPMLIEKEGAYIAGYPKASTMFMILDLVSTAKLRTGTGATHAVNVVRNDGPWAMIGNTSDTEALRVTACTTNLGVETLSIDMHSHWEGLEPRMSWNRQAERYNTESIRRQLGASLESESFNLRGVLVLNPKSQWQSLTPQNEPSDNVSTPAGRWIFTQAIANSLRDPQATVYSNISTSANPGVIMSRRSSFVHFNLHESLLSLFQDTLQATGSPALATRALLTRVCQMVYYEKLVSLDISASASTSFSIPAFIPTQWTGFAVAMALIGIHLIVMVVVTGLFWKHTCSSLIGNYWQAVSQVFSKDTITILEEADRMNDKEVKHWIKENSVELSGYNILRHRANGRIVLTMEGEEDT</sequence>
<dbReference type="EMBL" id="ML738658">
    <property type="protein sequence ID" value="KAE8160397.1"/>
    <property type="molecule type" value="Genomic_DNA"/>
</dbReference>
<feature type="transmembrane region" description="Helical" evidence="1">
    <location>
        <begin position="40"/>
        <end position="66"/>
    </location>
</feature>
<feature type="transmembrane region" description="Helical" evidence="1">
    <location>
        <begin position="94"/>
        <end position="122"/>
    </location>
</feature>
<organism evidence="2 3">
    <name type="scientific">Aspergillus tamarii</name>
    <dbReference type="NCBI Taxonomy" id="41984"/>
    <lineage>
        <taxon>Eukaryota</taxon>
        <taxon>Fungi</taxon>
        <taxon>Dikarya</taxon>
        <taxon>Ascomycota</taxon>
        <taxon>Pezizomycotina</taxon>
        <taxon>Eurotiomycetes</taxon>
        <taxon>Eurotiomycetidae</taxon>
        <taxon>Eurotiales</taxon>
        <taxon>Aspergillaceae</taxon>
        <taxon>Aspergillus</taxon>
        <taxon>Aspergillus subgen. Circumdati</taxon>
    </lineage>
</organism>
<evidence type="ECO:0000256" key="1">
    <source>
        <dbReference type="SAM" id="Phobius"/>
    </source>
</evidence>
<keyword evidence="1" id="KW-0812">Transmembrane</keyword>
<dbReference type="AlphaFoldDB" id="A0A5N6UP29"/>
<protein>
    <submittedName>
        <fullName evidence="2">Uncharacterized protein</fullName>
    </submittedName>
</protein>
<name>A0A5N6UP29_ASPTM</name>
<keyword evidence="1" id="KW-0472">Membrane</keyword>
<evidence type="ECO:0000313" key="2">
    <source>
        <dbReference type="EMBL" id="KAE8160397.1"/>
    </source>
</evidence>
<dbReference type="OrthoDB" id="5428040at2759"/>